<dbReference type="Pfam" id="PF00797">
    <property type="entry name" value="Acetyltransf_2"/>
    <property type="match status" value="1"/>
</dbReference>
<sequence>MNRSDYLARINFAGPASPDHETLMMLHRQHVYHVPFEDLDIHYQRPFTLDEDRVFDKIVNHRRGGFCYEVNSLLTMLLNDIGFSARIISARVFTEDDVEGPPFDHMAVLIELDKTYLADVGFGDLFITPLELKEDIIQTDGRNHFRIDKRDDGNFVLQMASDQKTFQRKYSFSLAPCTLDDFREPCRDKQINPESHFVKNTICTLPTEQGRITVYNARFIDRKGTEKYETLVDDDAALRKILKERFQIEILP</sequence>
<dbReference type="PRINTS" id="PR01543">
    <property type="entry name" value="ANATRNSFRASE"/>
</dbReference>
<accession>A0ABS1L287</accession>
<dbReference type="PANTHER" id="PTHR11786:SF0">
    <property type="entry name" value="ARYLAMINE N-ACETYLTRANSFERASE 4-RELATED"/>
    <property type="match status" value="1"/>
</dbReference>
<keyword evidence="4" id="KW-1185">Reference proteome</keyword>
<dbReference type="PANTHER" id="PTHR11786">
    <property type="entry name" value="N-HYDROXYARYLAMINE O-ACETYLTRANSFERASE"/>
    <property type="match status" value="1"/>
</dbReference>
<dbReference type="Gene3D" id="2.40.128.150">
    <property type="entry name" value="Cysteine proteinases"/>
    <property type="match status" value="1"/>
</dbReference>
<dbReference type="EMBL" id="JAERRB010000014">
    <property type="protein sequence ID" value="MBL0745057.1"/>
    <property type="molecule type" value="Genomic_DNA"/>
</dbReference>
<evidence type="ECO:0000256" key="2">
    <source>
        <dbReference type="RuleBase" id="RU003452"/>
    </source>
</evidence>
<dbReference type="SUPFAM" id="SSF54001">
    <property type="entry name" value="Cysteine proteinases"/>
    <property type="match status" value="1"/>
</dbReference>
<dbReference type="Gene3D" id="3.30.2140.10">
    <property type="entry name" value="Arylamine N-acetyltransferase"/>
    <property type="match status" value="1"/>
</dbReference>
<reference evidence="3 4" key="1">
    <citation type="submission" date="2021-01" db="EMBL/GenBank/DDBJ databases">
        <title>Chryseolinea sp. Jin1 Genome sequencing and assembly.</title>
        <authorList>
            <person name="Kim I."/>
        </authorList>
    </citation>
    <scope>NUCLEOTIDE SEQUENCE [LARGE SCALE GENOMIC DNA]</scope>
    <source>
        <strain evidence="3 4">Jin1</strain>
    </source>
</reference>
<name>A0ABS1L287_9BACT</name>
<dbReference type="RefSeq" id="WP_202015242.1">
    <property type="nucleotide sequence ID" value="NZ_JAERRB010000014.1"/>
</dbReference>
<dbReference type="InterPro" id="IPR001447">
    <property type="entry name" value="Arylamine_N-AcTrfase"/>
</dbReference>
<evidence type="ECO:0000256" key="1">
    <source>
        <dbReference type="ARBA" id="ARBA00006547"/>
    </source>
</evidence>
<proteinExistence type="inferred from homology"/>
<comment type="caution">
    <text evidence="3">The sequence shown here is derived from an EMBL/GenBank/DDBJ whole genome shotgun (WGS) entry which is preliminary data.</text>
</comment>
<dbReference type="Proteomes" id="UP000613030">
    <property type="component" value="Unassembled WGS sequence"/>
</dbReference>
<organism evidence="3 4">
    <name type="scientific">Chryseolinea lacunae</name>
    <dbReference type="NCBI Taxonomy" id="2801331"/>
    <lineage>
        <taxon>Bacteria</taxon>
        <taxon>Pseudomonadati</taxon>
        <taxon>Bacteroidota</taxon>
        <taxon>Cytophagia</taxon>
        <taxon>Cytophagales</taxon>
        <taxon>Fulvivirgaceae</taxon>
        <taxon>Chryseolinea</taxon>
    </lineage>
</organism>
<evidence type="ECO:0000313" key="4">
    <source>
        <dbReference type="Proteomes" id="UP000613030"/>
    </source>
</evidence>
<evidence type="ECO:0000313" key="3">
    <source>
        <dbReference type="EMBL" id="MBL0745057.1"/>
    </source>
</evidence>
<protein>
    <submittedName>
        <fullName evidence="3">Arylamine N-acetyltransferase</fullName>
    </submittedName>
</protein>
<dbReference type="InterPro" id="IPR038765">
    <property type="entry name" value="Papain-like_cys_pep_sf"/>
</dbReference>
<comment type="similarity">
    <text evidence="1 2">Belongs to the arylamine N-acetyltransferase family.</text>
</comment>
<gene>
    <name evidence="3" type="ORF">JI741_27760</name>
</gene>